<evidence type="ECO:0000313" key="2">
    <source>
        <dbReference type="Proteomes" id="UP000244334"/>
    </source>
</evidence>
<organism evidence="1 2">
    <name type="scientific">Candidatus Erwinia dacicola</name>
    <dbReference type="NCBI Taxonomy" id="252393"/>
    <lineage>
        <taxon>Bacteria</taxon>
        <taxon>Pseudomonadati</taxon>
        <taxon>Pseudomonadota</taxon>
        <taxon>Gammaproteobacteria</taxon>
        <taxon>Enterobacterales</taxon>
        <taxon>Erwiniaceae</taxon>
        <taxon>Erwinia</taxon>
    </lineage>
</organism>
<sequence length="56" mass="6495">MAKLVETGGLSRSYFIHLAKSLGYDVTIDEPEPFRCGRNRCGDRLWIPEIVWVWIV</sequence>
<keyword evidence="2" id="KW-1185">Reference proteome</keyword>
<protein>
    <submittedName>
        <fullName evidence="1">Uncharacterized protein</fullName>
    </submittedName>
</protein>
<dbReference type="Proteomes" id="UP000244334">
    <property type="component" value="Unassembled WGS sequence"/>
</dbReference>
<dbReference type="EMBL" id="LJAM02000812">
    <property type="protein sequence ID" value="RAP68516.1"/>
    <property type="molecule type" value="Genomic_DNA"/>
</dbReference>
<accession>A0A328TL57</accession>
<name>A0A328TL57_9GAMM</name>
<reference evidence="1" key="1">
    <citation type="submission" date="2018-04" db="EMBL/GenBank/DDBJ databases">
        <title>Genomes of the Obligate Erwinia dacicola and Facultative Enterobacter sp. OLF Endosymbionts of the Olive Fruit fly, Bactrocera oleae.</title>
        <authorList>
            <person name="Estes A.M."/>
            <person name="Hearn D.J."/>
            <person name="Agarwal S."/>
            <person name="Pierson E.A."/>
            <person name="Dunning-Hotopp J.C."/>
        </authorList>
    </citation>
    <scope>NUCLEOTIDE SEQUENCE [LARGE SCALE GENOMIC DNA]</scope>
    <source>
        <strain evidence="1">Oroville</strain>
    </source>
</reference>
<comment type="caution">
    <text evidence="1">The sequence shown here is derived from an EMBL/GenBank/DDBJ whole genome shotgun (WGS) entry which is preliminary data.</text>
</comment>
<feature type="non-terminal residue" evidence="1">
    <location>
        <position position="56"/>
    </location>
</feature>
<dbReference type="AlphaFoldDB" id="A0A328TL57"/>
<evidence type="ECO:0000313" key="1">
    <source>
        <dbReference type="EMBL" id="RAP68516.1"/>
    </source>
</evidence>
<gene>
    <name evidence="1" type="ORF">ACZ87_03831</name>
</gene>
<proteinExistence type="predicted"/>